<evidence type="ECO:0000256" key="2">
    <source>
        <dbReference type="SAM" id="SignalP"/>
    </source>
</evidence>
<feature type="signal peptide" evidence="2">
    <location>
        <begin position="1"/>
        <end position="24"/>
    </location>
</feature>
<organism evidence="3">
    <name type="scientific">uncultured Pyrinomonadaceae bacterium</name>
    <dbReference type="NCBI Taxonomy" id="2283094"/>
    <lineage>
        <taxon>Bacteria</taxon>
        <taxon>Pseudomonadati</taxon>
        <taxon>Acidobacteriota</taxon>
        <taxon>Blastocatellia</taxon>
        <taxon>Blastocatellales</taxon>
        <taxon>Pyrinomonadaceae</taxon>
        <taxon>environmental samples</taxon>
    </lineage>
</organism>
<keyword evidence="2" id="KW-0732">Signal</keyword>
<accession>A0A6J4PRE7</accession>
<proteinExistence type="predicted"/>
<evidence type="ECO:0000256" key="1">
    <source>
        <dbReference type="SAM" id="MobiDB-lite"/>
    </source>
</evidence>
<name>A0A6J4PRE7_9BACT</name>
<protein>
    <recommendedName>
        <fullName evidence="4">Carboxypeptidase regulatory-like domain-containing protein</fullName>
    </recommendedName>
</protein>
<gene>
    <name evidence="3" type="ORF">AVDCRST_MAG74-3151</name>
</gene>
<dbReference type="SUPFAM" id="SSF49464">
    <property type="entry name" value="Carboxypeptidase regulatory domain-like"/>
    <property type="match status" value="1"/>
</dbReference>
<dbReference type="InterPro" id="IPR008969">
    <property type="entry name" value="CarboxyPept-like_regulatory"/>
</dbReference>
<reference evidence="3" key="1">
    <citation type="submission" date="2020-02" db="EMBL/GenBank/DDBJ databases">
        <authorList>
            <person name="Meier V. D."/>
        </authorList>
    </citation>
    <scope>NUCLEOTIDE SEQUENCE</scope>
    <source>
        <strain evidence="3">AVDCRST_MAG74</strain>
    </source>
</reference>
<dbReference type="EMBL" id="CADCUR010000279">
    <property type="protein sequence ID" value="CAA9423237.1"/>
    <property type="molecule type" value="Genomic_DNA"/>
</dbReference>
<evidence type="ECO:0000313" key="3">
    <source>
        <dbReference type="EMBL" id="CAA9423237.1"/>
    </source>
</evidence>
<feature type="region of interest" description="Disordered" evidence="1">
    <location>
        <begin position="158"/>
        <end position="185"/>
    </location>
</feature>
<feature type="chain" id="PRO_5026680930" description="Carboxypeptidase regulatory-like domain-containing protein" evidence="2">
    <location>
        <begin position="25"/>
        <end position="469"/>
    </location>
</feature>
<feature type="compositionally biased region" description="Polar residues" evidence="1">
    <location>
        <begin position="158"/>
        <end position="182"/>
    </location>
</feature>
<evidence type="ECO:0008006" key="4">
    <source>
        <dbReference type="Google" id="ProtNLM"/>
    </source>
</evidence>
<dbReference type="AlphaFoldDB" id="A0A6J4PRE7"/>
<dbReference type="Gene3D" id="2.60.40.1120">
    <property type="entry name" value="Carboxypeptidase-like, regulatory domain"/>
    <property type="match status" value="1"/>
</dbReference>
<sequence length="469" mass="50751">MLKIHSLLFIICAVLTLTALQAAAQTDKDAQPATNSTLNNVRLPAGALRVNDRSVPAEIRDTLSKLIALGGEKVRQGESEVLVWTGGFRNSNRTQFVRKFTESLQTGGWTYAVSEENPEFTVFSSVNAAERRGIMGFWTAKDDFLMLAWTEMLPINSPNNASSKPDNLPANNQTRPNATGSDGSAKVVNVEKNQLSINVMGNEMPPMPEFPALAPKPNRVRGYVKDWTGKPLANAAIGIRASYFAGHYSGAQGTTDAKGYYEFVVPKGSAHFYNAGYQIEWGDGVAAVSLHPADGKLDSFTTVDGAVENFVMLPYGITSRENLQESSHLPSTFYGGAIFLNWYSAEANNDSAPPFAVREGAMLEVTLTPEGKMFNGTAGQTIVIRTTLGMSGSFRIHNIPLGRYRISVKADGKSLKIKDNKSYEPMFGMTPVEAIGEASLLFVPDTAKASMVGPAFGGWKWVSLNVSTP</sequence>